<accession>Q01ST4</accession>
<feature type="coiled-coil region" evidence="1">
    <location>
        <begin position="43"/>
        <end position="77"/>
    </location>
</feature>
<name>Q01ST4_SOLUE</name>
<evidence type="ECO:0000313" key="3">
    <source>
        <dbReference type="EMBL" id="ABJ87286.1"/>
    </source>
</evidence>
<keyword evidence="2" id="KW-0472">Membrane</keyword>
<dbReference type="InterPro" id="IPR007060">
    <property type="entry name" value="FtsL/DivIC"/>
</dbReference>
<dbReference type="KEGG" id="sus:Acid_6360"/>
<sequence>MLILCSRPYRLMKAPLTRFTYVMVFLMAVTYAFFAFPKGMHAWQDKQRQVQEMEKRNANLAREVERQKEHINRLNNNPAEQELEIRKRLKLLHPDEKLYIMGDQGETKAPGAR</sequence>
<gene>
    <name evidence="3" type="ordered locus">Acid_6360</name>
</gene>
<keyword evidence="1" id="KW-0175">Coiled coil</keyword>
<keyword evidence="2" id="KW-1133">Transmembrane helix</keyword>
<protein>
    <submittedName>
        <fullName evidence="3">Septum formation initiator</fullName>
    </submittedName>
</protein>
<keyword evidence="2" id="KW-0812">Transmembrane</keyword>
<dbReference type="STRING" id="234267.Acid_6360"/>
<dbReference type="EMBL" id="CP000473">
    <property type="protein sequence ID" value="ABJ87286.1"/>
    <property type="molecule type" value="Genomic_DNA"/>
</dbReference>
<proteinExistence type="predicted"/>
<feature type="transmembrane region" description="Helical" evidence="2">
    <location>
        <begin position="19"/>
        <end position="36"/>
    </location>
</feature>
<dbReference type="Pfam" id="PF04977">
    <property type="entry name" value="DivIC"/>
    <property type="match status" value="1"/>
</dbReference>
<evidence type="ECO:0000256" key="1">
    <source>
        <dbReference type="SAM" id="Coils"/>
    </source>
</evidence>
<dbReference type="AlphaFoldDB" id="Q01ST4"/>
<reference evidence="3" key="1">
    <citation type="submission" date="2006-10" db="EMBL/GenBank/DDBJ databases">
        <title>Complete sequence of Solibacter usitatus Ellin6076.</title>
        <authorList>
            <consortium name="US DOE Joint Genome Institute"/>
            <person name="Copeland A."/>
            <person name="Lucas S."/>
            <person name="Lapidus A."/>
            <person name="Barry K."/>
            <person name="Detter J.C."/>
            <person name="Glavina del Rio T."/>
            <person name="Hammon N."/>
            <person name="Israni S."/>
            <person name="Dalin E."/>
            <person name="Tice H."/>
            <person name="Pitluck S."/>
            <person name="Thompson L.S."/>
            <person name="Brettin T."/>
            <person name="Bruce D."/>
            <person name="Han C."/>
            <person name="Tapia R."/>
            <person name="Gilna P."/>
            <person name="Schmutz J."/>
            <person name="Larimer F."/>
            <person name="Land M."/>
            <person name="Hauser L."/>
            <person name="Kyrpides N."/>
            <person name="Mikhailova N."/>
            <person name="Janssen P.H."/>
            <person name="Kuske C.R."/>
            <person name="Richardson P."/>
        </authorList>
    </citation>
    <scope>NUCLEOTIDE SEQUENCE</scope>
    <source>
        <strain evidence="3">Ellin6076</strain>
    </source>
</reference>
<dbReference type="InParanoid" id="Q01ST4"/>
<organism evidence="3">
    <name type="scientific">Solibacter usitatus (strain Ellin6076)</name>
    <dbReference type="NCBI Taxonomy" id="234267"/>
    <lineage>
        <taxon>Bacteria</taxon>
        <taxon>Pseudomonadati</taxon>
        <taxon>Acidobacteriota</taxon>
        <taxon>Terriglobia</taxon>
        <taxon>Bryobacterales</taxon>
        <taxon>Solibacteraceae</taxon>
        <taxon>Candidatus Solibacter</taxon>
    </lineage>
</organism>
<dbReference type="HOGENOM" id="CLU_2131901_0_0_0"/>
<evidence type="ECO:0000256" key="2">
    <source>
        <dbReference type="SAM" id="Phobius"/>
    </source>
</evidence>